<protein>
    <submittedName>
        <fullName evidence="1">Uncharacterized protein</fullName>
    </submittedName>
</protein>
<organism evidence="1">
    <name type="scientific">marine sediment metagenome</name>
    <dbReference type="NCBI Taxonomy" id="412755"/>
    <lineage>
        <taxon>unclassified sequences</taxon>
        <taxon>metagenomes</taxon>
        <taxon>ecological metagenomes</taxon>
    </lineage>
</organism>
<gene>
    <name evidence="1" type="ORF">LCGC14_0342460</name>
</gene>
<reference evidence="1" key="1">
    <citation type="journal article" date="2015" name="Nature">
        <title>Complex archaea that bridge the gap between prokaryotes and eukaryotes.</title>
        <authorList>
            <person name="Spang A."/>
            <person name="Saw J.H."/>
            <person name="Jorgensen S.L."/>
            <person name="Zaremba-Niedzwiedzka K."/>
            <person name="Martijn J."/>
            <person name="Lind A.E."/>
            <person name="van Eijk R."/>
            <person name="Schleper C."/>
            <person name="Guy L."/>
            <person name="Ettema T.J."/>
        </authorList>
    </citation>
    <scope>NUCLEOTIDE SEQUENCE</scope>
</reference>
<comment type="caution">
    <text evidence="1">The sequence shown here is derived from an EMBL/GenBank/DDBJ whole genome shotgun (WGS) entry which is preliminary data.</text>
</comment>
<dbReference type="AlphaFoldDB" id="A0A0F9TIZ1"/>
<sequence>MIKEITIYTVICDNCGVDSNANGEYIGWNDLEYAESLASEDDWIKDIDKHYCNDCYNYDDEDNLIINKG</sequence>
<accession>A0A0F9TIZ1</accession>
<dbReference type="EMBL" id="LAZR01000251">
    <property type="protein sequence ID" value="KKN79229.1"/>
    <property type="molecule type" value="Genomic_DNA"/>
</dbReference>
<evidence type="ECO:0000313" key="1">
    <source>
        <dbReference type="EMBL" id="KKN79229.1"/>
    </source>
</evidence>
<name>A0A0F9TIZ1_9ZZZZ</name>
<proteinExistence type="predicted"/>